<dbReference type="AlphaFoldDB" id="A0A4P8IK50"/>
<gene>
    <name evidence="1" type="ORF">AR1Y2_2959</name>
</gene>
<keyword evidence="2" id="KW-1185">Reference proteome</keyword>
<dbReference type="RefSeq" id="WP_175403673.1">
    <property type="nucleotide sequence ID" value="NZ_CP040058.1"/>
</dbReference>
<accession>A0A4P8IK50</accession>
<dbReference type="EMBL" id="CP040058">
    <property type="protein sequence ID" value="QCP36413.1"/>
    <property type="molecule type" value="Genomic_DNA"/>
</dbReference>
<dbReference type="Proteomes" id="UP000298653">
    <property type="component" value="Chromosome"/>
</dbReference>
<organism evidence="1 2">
    <name type="scientific">Anaerostipes rhamnosivorans</name>
    <dbReference type="NCBI Taxonomy" id="1229621"/>
    <lineage>
        <taxon>Bacteria</taxon>
        <taxon>Bacillati</taxon>
        <taxon>Bacillota</taxon>
        <taxon>Clostridia</taxon>
        <taxon>Lachnospirales</taxon>
        <taxon>Lachnospiraceae</taxon>
        <taxon>Anaerostipes</taxon>
    </lineage>
</organism>
<dbReference type="KEGG" id="arf:AR1Y2_2959"/>
<evidence type="ECO:0000313" key="2">
    <source>
        <dbReference type="Proteomes" id="UP000298653"/>
    </source>
</evidence>
<evidence type="ECO:0000313" key="1">
    <source>
        <dbReference type="EMBL" id="QCP36413.1"/>
    </source>
</evidence>
<protein>
    <recommendedName>
        <fullName evidence="3">HTH cro/C1-type domain-containing protein</fullName>
    </recommendedName>
</protein>
<sequence length="70" mass="7961">MPYINLKMELMKSNITNEEAASVLKLQAEDVVDKLSGSGRFTIEEAMCLKTAYFPHLPLEYLFVHTKSQP</sequence>
<reference evidence="1 2" key="1">
    <citation type="submission" date="2019-05" db="EMBL/GenBank/DDBJ databases">
        <title>Complete genome sequencing of Anaerostipes rhamnosivorans.</title>
        <authorList>
            <person name="Bui T.P.N."/>
            <person name="de Vos W.M."/>
        </authorList>
    </citation>
    <scope>NUCLEOTIDE SEQUENCE [LARGE SCALE GENOMIC DNA]</scope>
    <source>
        <strain evidence="1 2">1y2</strain>
    </source>
</reference>
<proteinExistence type="predicted"/>
<name>A0A4P8IK50_9FIRM</name>
<evidence type="ECO:0008006" key="3">
    <source>
        <dbReference type="Google" id="ProtNLM"/>
    </source>
</evidence>